<organism evidence="5 6">
    <name type="scientific">Cnemophilus loriae</name>
    <name type="common">Loria's bird-of-paradise</name>
    <dbReference type="NCBI Taxonomy" id="254448"/>
    <lineage>
        <taxon>Eukaryota</taxon>
        <taxon>Metazoa</taxon>
        <taxon>Chordata</taxon>
        <taxon>Craniata</taxon>
        <taxon>Vertebrata</taxon>
        <taxon>Euteleostomi</taxon>
        <taxon>Archelosauria</taxon>
        <taxon>Archosauria</taxon>
        <taxon>Dinosauria</taxon>
        <taxon>Saurischia</taxon>
        <taxon>Theropoda</taxon>
        <taxon>Coelurosauria</taxon>
        <taxon>Aves</taxon>
        <taxon>Neognathae</taxon>
        <taxon>Neoaves</taxon>
        <taxon>Telluraves</taxon>
        <taxon>Australaves</taxon>
        <taxon>Passeriformes</taxon>
        <taxon>Corvoidea</taxon>
        <taxon>Corvidae</taxon>
        <taxon>Cnemophilus</taxon>
    </lineage>
</organism>
<dbReference type="Pfam" id="PF00084">
    <property type="entry name" value="Sushi"/>
    <property type="match status" value="2"/>
</dbReference>
<dbReference type="EMBL" id="VZTF01007895">
    <property type="protein sequence ID" value="NXB10233.1"/>
    <property type="molecule type" value="Genomic_DNA"/>
</dbReference>
<dbReference type="PANTHER" id="PTHR45656:SF15">
    <property type="entry name" value="SUSHI DOMAIN-CONTAINING PROTEIN"/>
    <property type="match status" value="1"/>
</dbReference>
<dbReference type="PANTHER" id="PTHR45656">
    <property type="entry name" value="PROTEIN CBR-CLEC-78"/>
    <property type="match status" value="1"/>
</dbReference>
<feature type="domain" description="Sushi" evidence="4">
    <location>
        <begin position="60"/>
        <end position="93"/>
    </location>
</feature>
<evidence type="ECO:0000256" key="3">
    <source>
        <dbReference type="PROSITE-ProRule" id="PRU00302"/>
    </source>
</evidence>
<evidence type="ECO:0000313" key="5">
    <source>
        <dbReference type="EMBL" id="NXB10233.1"/>
    </source>
</evidence>
<dbReference type="InterPro" id="IPR035976">
    <property type="entry name" value="Sushi/SCR/CCP_sf"/>
</dbReference>
<protein>
    <submittedName>
        <fullName evidence="5">DAF factor</fullName>
    </submittedName>
</protein>
<feature type="non-terminal residue" evidence="5">
    <location>
        <position position="93"/>
    </location>
</feature>
<dbReference type="CDD" id="cd00033">
    <property type="entry name" value="CCP"/>
    <property type="match status" value="1"/>
</dbReference>
<dbReference type="Proteomes" id="UP000517678">
    <property type="component" value="Unassembled WGS sequence"/>
</dbReference>
<feature type="domain" description="Sushi" evidence="4">
    <location>
        <begin position="1"/>
        <end position="59"/>
    </location>
</feature>
<proteinExistence type="predicted"/>
<dbReference type="SMART" id="SM00032">
    <property type="entry name" value="CCP"/>
    <property type="match status" value="1"/>
</dbReference>
<name>A0A7K8B5K6_9CORV</name>
<evidence type="ECO:0000259" key="4">
    <source>
        <dbReference type="PROSITE" id="PS50923"/>
    </source>
</evidence>
<evidence type="ECO:0000256" key="1">
    <source>
        <dbReference type="ARBA" id="ARBA00022737"/>
    </source>
</evidence>
<keyword evidence="2 3" id="KW-1015">Disulfide bond</keyword>
<dbReference type="InterPro" id="IPR000436">
    <property type="entry name" value="Sushi_SCR_CCP_dom"/>
</dbReference>
<accession>A0A7K8B5K6</accession>
<dbReference type="Gene3D" id="2.10.70.10">
    <property type="entry name" value="Complement Module, domain 1"/>
    <property type="match status" value="2"/>
</dbReference>
<sequence>CHHPPPVEHADLQHRHEFLVGTTLSYSCRLGFSLIPGVSPTITCLQNFTWSSVPRLCQKVQCPAPEIPHGREASPRRAGYTFGQQVEFLCDHG</sequence>
<comment type="caution">
    <text evidence="5">The sequence shown here is derived from an EMBL/GenBank/DDBJ whole genome shotgun (WGS) entry which is preliminary data.</text>
</comment>
<dbReference type="InterPro" id="IPR051277">
    <property type="entry name" value="SEZ6_CSMD_C4BPB_Regulators"/>
</dbReference>
<comment type="caution">
    <text evidence="3">Lacks conserved residue(s) required for the propagation of feature annotation.</text>
</comment>
<gene>
    <name evidence="5" type="primary">Cd55_5</name>
    <name evidence="5" type="ORF">CNELOR_R06904</name>
</gene>
<reference evidence="5 6" key="1">
    <citation type="submission" date="2019-09" db="EMBL/GenBank/DDBJ databases">
        <title>Bird 10,000 Genomes (B10K) Project - Family phase.</title>
        <authorList>
            <person name="Zhang G."/>
        </authorList>
    </citation>
    <scope>NUCLEOTIDE SEQUENCE [LARGE SCALE GENOMIC DNA]</scope>
    <source>
        <strain evidence="5">B10K-DU-029-38</strain>
        <tissue evidence="5">Muscle</tissue>
    </source>
</reference>
<feature type="disulfide bond" evidence="3">
    <location>
        <begin position="1"/>
        <end position="44"/>
    </location>
</feature>
<dbReference type="AlphaFoldDB" id="A0A7K8B5K6"/>
<evidence type="ECO:0000256" key="2">
    <source>
        <dbReference type="ARBA" id="ARBA00023157"/>
    </source>
</evidence>
<dbReference type="SUPFAM" id="SSF57535">
    <property type="entry name" value="Complement control module/SCR domain"/>
    <property type="match status" value="1"/>
</dbReference>
<evidence type="ECO:0000313" key="6">
    <source>
        <dbReference type="Proteomes" id="UP000517678"/>
    </source>
</evidence>
<dbReference type="PROSITE" id="PS50923">
    <property type="entry name" value="SUSHI"/>
    <property type="match status" value="2"/>
</dbReference>
<feature type="non-terminal residue" evidence="5">
    <location>
        <position position="1"/>
    </location>
</feature>
<keyword evidence="6" id="KW-1185">Reference proteome</keyword>
<keyword evidence="3" id="KW-0768">Sushi</keyword>
<keyword evidence="1" id="KW-0677">Repeat</keyword>